<dbReference type="Pfam" id="PF13276">
    <property type="entry name" value="HTH_21"/>
    <property type="match status" value="1"/>
</dbReference>
<dbReference type="AlphaFoldDB" id="A0A9W3S887"/>
<dbReference type="EMBL" id="CP015350">
    <property type="protein sequence ID" value="ANS46759.1"/>
    <property type="molecule type" value="Genomic_DNA"/>
</dbReference>
<evidence type="ECO:0000313" key="2">
    <source>
        <dbReference type="EMBL" id="ANS46759.1"/>
    </source>
</evidence>
<dbReference type="PANTHER" id="PTHR46889:SF4">
    <property type="entry name" value="TRANSPOSASE INSO FOR INSERTION SEQUENCE ELEMENT IS911B-RELATED"/>
    <property type="match status" value="1"/>
</dbReference>
<dbReference type="Proteomes" id="UP000092743">
    <property type="component" value="Chromosome"/>
</dbReference>
<gene>
    <name evidence="2" type="ORF">BT246_13640</name>
</gene>
<protein>
    <recommendedName>
        <fullName evidence="1">HTH-like domain-containing protein</fullName>
    </recommendedName>
</protein>
<dbReference type="PANTHER" id="PTHR46889">
    <property type="entry name" value="TRANSPOSASE INSF FOR INSERTION SEQUENCE IS3B-RELATED"/>
    <property type="match status" value="1"/>
</dbReference>
<dbReference type="InterPro" id="IPR025948">
    <property type="entry name" value="HTH-like_dom"/>
</dbReference>
<organism evidence="2 3">
    <name type="scientific">Bacillus thuringiensis</name>
    <dbReference type="NCBI Taxonomy" id="1428"/>
    <lineage>
        <taxon>Bacteria</taxon>
        <taxon>Bacillati</taxon>
        <taxon>Bacillota</taxon>
        <taxon>Bacilli</taxon>
        <taxon>Bacillales</taxon>
        <taxon>Bacillaceae</taxon>
        <taxon>Bacillus</taxon>
        <taxon>Bacillus cereus group</taxon>
    </lineage>
</organism>
<evidence type="ECO:0000259" key="1">
    <source>
        <dbReference type="Pfam" id="PF13276"/>
    </source>
</evidence>
<reference evidence="2 3" key="1">
    <citation type="submission" date="2016-04" db="EMBL/GenBank/DDBJ databases">
        <title>High quality genome of the nematocidal Bacillus thuringiensis MYBT18246.</title>
        <authorList>
            <person name="Hollensteiner J."/>
            <person name="Poehlein A."/>
            <person name="Sproeer C."/>
            <person name="Bunk B."/>
            <person name="Rosenstiel P."/>
            <person name="Schulenburg H."/>
            <person name="Liesegang H."/>
        </authorList>
    </citation>
    <scope>NUCLEOTIDE SEQUENCE [LARGE SCALE GENOMIC DNA]</scope>
    <source>
        <strain evidence="2 3">MYBT18246</strain>
    </source>
</reference>
<feature type="domain" description="HTH-like" evidence="1">
    <location>
        <begin position="27"/>
        <end position="80"/>
    </location>
</feature>
<name>A0A9W3S887_BACTU</name>
<evidence type="ECO:0000313" key="3">
    <source>
        <dbReference type="Proteomes" id="UP000092743"/>
    </source>
</evidence>
<dbReference type="InterPro" id="IPR050900">
    <property type="entry name" value="Transposase_IS3/IS150/IS904"/>
</dbReference>
<proteinExistence type="predicted"/>
<sequence length="99" mass="11733">MCQVLHVSRSGYYKWKHHTKSLRQAQREQVTKEIHCIFLESRSLYGSPKVTSMLRQKGRRISQKTVARIMKEQGLQSRTVKNIKLLQIPNILIRYMTMC</sequence>
<accession>A0A9W3S887</accession>